<evidence type="ECO:0000313" key="3">
    <source>
        <dbReference type="Proteomes" id="UP000597656"/>
    </source>
</evidence>
<keyword evidence="1" id="KW-0812">Transmembrane</keyword>
<reference evidence="3" key="1">
    <citation type="journal article" date="2019" name="Int. J. Syst. Evol. Microbiol.">
        <title>The Global Catalogue of Microorganisms (GCM) 10K type strain sequencing project: providing services to taxonomists for standard genome sequencing and annotation.</title>
        <authorList>
            <consortium name="The Broad Institute Genomics Platform"/>
            <consortium name="The Broad Institute Genome Sequencing Center for Infectious Disease"/>
            <person name="Wu L."/>
            <person name="Ma J."/>
        </authorList>
    </citation>
    <scope>NUCLEOTIDE SEQUENCE [LARGE SCALE GENOMIC DNA]</scope>
    <source>
        <strain evidence="3">CGMCC 4.7319</strain>
    </source>
</reference>
<protein>
    <submittedName>
        <fullName evidence="2">Uncharacterized protein</fullName>
    </submittedName>
</protein>
<name>A0ABQ2IR78_9PSEU</name>
<gene>
    <name evidence="2" type="ORF">GCM10011609_71220</name>
</gene>
<proteinExistence type="predicted"/>
<organism evidence="2 3">
    <name type="scientific">Lentzea pudingi</name>
    <dbReference type="NCBI Taxonomy" id="1789439"/>
    <lineage>
        <taxon>Bacteria</taxon>
        <taxon>Bacillati</taxon>
        <taxon>Actinomycetota</taxon>
        <taxon>Actinomycetes</taxon>
        <taxon>Pseudonocardiales</taxon>
        <taxon>Pseudonocardiaceae</taxon>
        <taxon>Lentzea</taxon>
    </lineage>
</organism>
<sequence length="276" mass="30515">MEENMASSEGERPRRALSTYKAVFIAIGAAIVGLGLLWLAGSVDAIKGNPGLQSVFNNLGSALITGMALVVLWELVSKRSFAREVIEVTRSAADIERSGITHAGTEYLRDADWDGLFSRVQKLDIFFAYGHTWRGSNLTNLRALARKKGCRIRVYLPDVEDSDTVRQLATRIKGTPEKMIDLIVEARSHFESLYEPGGAEISVFYRPGELLFSAYRFDSTAVITLFAHRKERGGVPTIVCQEPGTLYSFIKLDLDAVNRQSRQVFPQPVVVGNADS</sequence>
<keyword evidence="3" id="KW-1185">Reference proteome</keyword>
<dbReference type="EMBL" id="BMNC01000015">
    <property type="protein sequence ID" value="GGN19884.1"/>
    <property type="molecule type" value="Genomic_DNA"/>
</dbReference>
<keyword evidence="1" id="KW-1133">Transmembrane helix</keyword>
<accession>A0ABQ2IR78</accession>
<feature type="transmembrane region" description="Helical" evidence="1">
    <location>
        <begin position="59"/>
        <end position="76"/>
    </location>
</feature>
<keyword evidence="1" id="KW-0472">Membrane</keyword>
<feature type="transmembrane region" description="Helical" evidence="1">
    <location>
        <begin position="20"/>
        <end position="39"/>
    </location>
</feature>
<evidence type="ECO:0000256" key="1">
    <source>
        <dbReference type="SAM" id="Phobius"/>
    </source>
</evidence>
<comment type="caution">
    <text evidence="2">The sequence shown here is derived from an EMBL/GenBank/DDBJ whole genome shotgun (WGS) entry which is preliminary data.</text>
</comment>
<dbReference type="Proteomes" id="UP000597656">
    <property type="component" value="Unassembled WGS sequence"/>
</dbReference>
<evidence type="ECO:0000313" key="2">
    <source>
        <dbReference type="EMBL" id="GGN19884.1"/>
    </source>
</evidence>